<feature type="region of interest" description="Disordered" evidence="1">
    <location>
        <begin position="1"/>
        <end position="45"/>
    </location>
</feature>
<organism evidence="2 3">
    <name type="scientific">Methanosarcina mazei Tuc01</name>
    <dbReference type="NCBI Taxonomy" id="1236903"/>
    <lineage>
        <taxon>Archaea</taxon>
        <taxon>Methanobacteriati</taxon>
        <taxon>Methanobacteriota</taxon>
        <taxon>Stenosarchaea group</taxon>
        <taxon>Methanomicrobia</taxon>
        <taxon>Methanosarcinales</taxon>
        <taxon>Methanosarcinaceae</taxon>
        <taxon>Methanosarcina</taxon>
    </lineage>
</organism>
<evidence type="ECO:0000313" key="3">
    <source>
        <dbReference type="Proteomes" id="UP000011718"/>
    </source>
</evidence>
<name>M1QF18_METMZ</name>
<accession>M1QF18</accession>
<dbReference type="Proteomes" id="UP000011718">
    <property type="component" value="Chromosome"/>
</dbReference>
<dbReference type="EMBL" id="CP004144">
    <property type="protein sequence ID" value="AGF95579.1"/>
    <property type="molecule type" value="Genomic_DNA"/>
</dbReference>
<protein>
    <submittedName>
        <fullName evidence="2">Uncharacterized protein</fullName>
    </submittedName>
</protein>
<proteinExistence type="predicted"/>
<feature type="compositionally biased region" description="Basic and acidic residues" evidence="1">
    <location>
        <begin position="16"/>
        <end position="45"/>
    </location>
</feature>
<dbReference type="HOGENOM" id="CLU_3194516_0_0_2"/>
<gene>
    <name evidence="2" type="ORF">MmTuc01_0124</name>
</gene>
<dbReference type="BioCyc" id="MMAZ1236903:G139K-119-MONOMER"/>
<dbReference type="KEGG" id="mmaz:MmTuc01_0124"/>
<evidence type="ECO:0000313" key="2">
    <source>
        <dbReference type="EMBL" id="AGF95579.1"/>
    </source>
</evidence>
<sequence>MVMDKKDFEQISNSKARKEMEKLQKKASSGDKAAKKMLEKEIKRK</sequence>
<evidence type="ECO:0000256" key="1">
    <source>
        <dbReference type="SAM" id="MobiDB-lite"/>
    </source>
</evidence>
<dbReference type="AlphaFoldDB" id="M1QF18"/>
<reference evidence="2 3" key="1">
    <citation type="journal article" date="2013" name="Genome Announc.">
        <title>Complete Genome of a Methanosarcina mazei Strain Isolated from Sediment Samples from an Amazonian Flooded Area.</title>
        <authorList>
            <person name="Assis das Gracas D."/>
            <person name="Thiago Juca Ramos R."/>
            <person name="Vieira Araujo A.C."/>
            <person name="Zahlouth R."/>
            <person name="Ribeiro Carneiro A."/>
            <person name="Souza Lopes T."/>
            <person name="Azevedo Barauna R."/>
            <person name="Azevedo V."/>
            <person name="Cruz Schneider M.P."/>
            <person name="Pellizari V.H."/>
            <person name="Silva A."/>
        </authorList>
    </citation>
    <scope>NUCLEOTIDE SEQUENCE [LARGE SCALE GENOMIC DNA]</scope>
    <source>
        <strain evidence="2 3">Tuc01</strain>
    </source>
</reference>